<comment type="catalytic activity">
    <reaction evidence="9">
        <text>L-threonyl-[protein] + ATP = O-phospho-L-threonyl-[protein] + ADP + H(+)</text>
        <dbReference type="Rhea" id="RHEA:46608"/>
        <dbReference type="Rhea" id="RHEA-COMP:11060"/>
        <dbReference type="Rhea" id="RHEA-COMP:11605"/>
        <dbReference type="ChEBI" id="CHEBI:15378"/>
        <dbReference type="ChEBI" id="CHEBI:30013"/>
        <dbReference type="ChEBI" id="CHEBI:30616"/>
        <dbReference type="ChEBI" id="CHEBI:61977"/>
        <dbReference type="ChEBI" id="CHEBI:456216"/>
        <dbReference type="EC" id="2.7.11.1"/>
    </reaction>
</comment>
<dbReference type="InterPro" id="IPR036871">
    <property type="entry name" value="PX_dom_sf"/>
</dbReference>
<organism evidence="15 16">
    <name type="scientific">Skeletonema marinoi</name>
    <dbReference type="NCBI Taxonomy" id="267567"/>
    <lineage>
        <taxon>Eukaryota</taxon>
        <taxon>Sar</taxon>
        <taxon>Stramenopiles</taxon>
        <taxon>Ochrophyta</taxon>
        <taxon>Bacillariophyta</taxon>
        <taxon>Coscinodiscophyceae</taxon>
        <taxon>Thalassiosirophycidae</taxon>
        <taxon>Thalassiosirales</taxon>
        <taxon>Skeletonemataceae</taxon>
        <taxon>Skeletonema</taxon>
        <taxon>Skeletonema marinoi-dohrnii complex</taxon>
    </lineage>
</organism>
<dbReference type="PANTHER" id="PTHR24351">
    <property type="entry name" value="RIBOSOMAL PROTEIN S6 KINASE"/>
    <property type="match status" value="1"/>
</dbReference>
<feature type="binding site" evidence="11">
    <location>
        <position position="438"/>
    </location>
    <ligand>
        <name>ATP</name>
        <dbReference type="ChEBI" id="CHEBI:30616"/>
    </ligand>
</feature>
<evidence type="ECO:0000256" key="4">
    <source>
        <dbReference type="ARBA" id="ARBA00022553"/>
    </source>
</evidence>
<dbReference type="SMART" id="SM00220">
    <property type="entry name" value="S_TKc"/>
    <property type="match status" value="1"/>
</dbReference>
<dbReference type="SUPFAM" id="SSF56112">
    <property type="entry name" value="Protein kinase-like (PK-like)"/>
    <property type="match status" value="1"/>
</dbReference>
<keyword evidence="8 11" id="KW-0067">ATP-binding</keyword>
<dbReference type="Pfam" id="PF00433">
    <property type="entry name" value="Pkinase_C"/>
    <property type="match status" value="1"/>
</dbReference>
<dbReference type="Gene3D" id="3.30.1520.10">
    <property type="entry name" value="Phox-like domain"/>
    <property type="match status" value="1"/>
</dbReference>
<comment type="similarity">
    <text evidence="1">Belongs to the protein kinase superfamily. AGC Ser/Thr protein kinase family.</text>
</comment>
<gene>
    <name evidence="15" type="ORF">QTG54_000062</name>
</gene>
<evidence type="ECO:0000259" key="13">
    <source>
        <dbReference type="PROSITE" id="PS50011"/>
    </source>
</evidence>
<sequence length="744" mass="81754">MSEDFSVTIAASGRYDHHQDPSSPSSSSAGSNNSSSGSTPHVIHAVNVTQPVQSWTVLRDHVDFITMDVALSSAISGLPNCPNHPSFDNHHHHSHHHHAHHHHGGDADKVIQARHSAQEWLSAVLTVPAVRESPVMRQFLCYGANIVPPQFEDVAWINFTSGEGGGQQQQQQQGLAEAPVAQAPSSPTYAAVVAANNANNNNQGGPNLDEMEMDDMFALDDDEDDDDHHHDDEDDDDDDDDDASYLQGRYNPTEENITQSDVMEFQQDYKEVEMVEDVGSLAQSLGASHLGRSLGLQKEMMSYKASQAKMGEQVQQMQMQQGGGGGGGIHIMGNTPPTYGVNGTTTSAVVGAVPTTTASSSSPGGIGGAMAKAANNMNDDDLNTQPFVEGLGDSFHRTVPVSAPRLDSFRMIKVVGKGSFGKVFLVREKQTNEMFALKVLKKDNIIKRNQVEHTRTERSVLGYVKHPFIVGLNMAFQSKDKLYFVLDYCAGGELFFHLGKVGKFSEQRACFYAAEITLAIAYVHNLDIVYRDLKPENVLLDSRGHVRLTDFGLSKEGISNSSSGANSFCGTPEYLAPEILNRQGHGRAVDWWSLGALLYEMLTGLPPFYCRDREKLFEKIRRGTLEYPKYLSPRAQVILRGLLTKDPRRRLGSGPNDAEDIKVQEFFSELNWEKLMNGDVPPPWDPQINGSMDTSQFDHEFTSMPLNSPGAFQGHGFGTTPSDNVFEGFTFTDRTFYAPPSNKT</sequence>
<dbReference type="PROSITE" id="PS51285">
    <property type="entry name" value="AGC_KINASE_CTER"/>
    <property type="match status" value="1"/>
</dbReference>
<dbReference type="AlphaFoldDB" id="A0AAD9DJV6"/>
<evidence type="ECO:0000313" key="15">
    <source>
        <dbReference type="EMBL" id="KAK1748123.1"/>
    </source>
</evidence>
<feature type="region of interest" description="Disordered" evidence="12">
    <location>
        <begin position="84"/>
        <end position="108"/>
    </location>
</feature>
<dbReference type="EC" id="2.7.11.1" evidence="2"/>
<evidence type="ECO:0000256" key="11">
    <source>
        <dbReference type="PROSITE-ProRule" id="PRU10141"/>
    </source>
</evidence>
<dbReference type="SMART" id="SM00133">
    <property type="entry name" value="S_TK_X"/>
    <property type="match status" value="1"/>
</dbReference>
<evidence type="ECO:0000256" key="10">
    <source>
        <dbReference type="ARBA" id="ARBA00048679"/>
    </source>
</evidence>
<dbReference type="Pfam" id="PF00069">
    <property type="entry name" value="Pkinase"/>
    <property type="match status" value="1"/>
</dbReference>
<comment type="caution">
    <text evidence="15">The sequence shown here is derived from an EMBL/GenBank/DDBJ whole genome shotgun (WGS) entry which is preliminary data.</text>
</comment>
<dbReference type="PROSITE" id="PS50011">
    <property type="entry name" value="PROTEIN_KINASE_DOM"/>
    <property type="match status" value="1"/>
</dbReference>
<dbReference type="FunFam" id="3.30.200.20:FF:000524">
    <property type="entry name" value="Non-specific serine/threonine protein kinase"/>
    <property type="match status" value="1"/>
</dbReference>
<feature type="compositionally biased region" description="Acidic residues" evidence="12">
    <location>
        <begin position="219"/>
        <end position="243"/>
    </location>
</feature>
<evidence type="ECO:0000256" key="1">
    <source>
        <dbReference type="ARBA" id="ARBA00009903"/>
    </source>
</evidence>
<evidence type="ECO:0000256" key="8">
    <source>
        <dbReference type="ARBA" id="ARBA00022840"/>
    </source>
</evidence>
<evidence type="ECO:0000256" key="9">
    <source>
        <dbReference type="ARBA" id="ARBA00047899"/>
    </source>
</evidence>
<dbReference type="GO" id="GO:0004674">
    <property type="term" value="F:protein serine/threonine kinase activity"/>
    <property type="evidence" value="ECO:0007669"/>
    <property type="project" value="UniProtKB-KW"/>
</dbReference>
<keyword evidence="7 15" id="KW-0418">Kinase</keyword>
<protein>
    <recommendedName>
        <fullName evidence="2">non-specific serine/threonine protein kinase</fullName>
        <ecNumber evidence="2">2.7.11.1</ecNumber>
    </recommendedName>
</protein>
<evidence type="ECO:0000256" key="6">
    <source>
        <dbReference type="ARBA" id="ARBA00022741"/>
    </source>
</evidence>
<feature type="region of interest" description="Disordered" evidence="12">
    <location>
        <begin position="219"/>
        <end position="255"/>
    </location>
</feature>
<reference evidence="15" key="1">
    <citation type="submission" date="2023-06" db="EMBL/GenBank/DDBJ databases">
        <title>Survivors Of The Sea: Transcriptome response of Skeletonema marinoi to long-term dormancy.</title>
        <authorList>
            <person name="Pinder M.I.M."/>
            <person name="Kourtchenko O."/>
            <person name="Robertson E.K."/>
            <person name="Larsson T."/>
            <person name="Maumus F."/>
            <person name="Osuna-Cruz C.M."/>
            <person name="Vancaester E."/>
            <person name="Stenow R."/>
            <person name="Vandepoele K."/>
            <person name="Ploug H."/>
            <person name="Bruchert V."/>
            <person name="Godhe A."/>
            <person name="Topel M."/>
        </authorList>
    </citation>
    <scope>NUCLEOTIDE SEQUENCE</scope>
    <source>
        <strain evidence="15">R05AC</strain>
    </source>
</reference>
<dbReference type="InterPro" id="IPR011009">
    <property type="entry name" value="Kinase-like_dom_sf"/>
</dbReference>
<feature type="domain" description="Protein kinase" evidence="13">
    <location>
        <begin position="409"/>
        <end position="667"/>
    </location>
</feature>
<evidence type="ECO:0000256" key="2">
    <source>
        <dbReference type="ARBA" id="ARBA00012513"/>
    </source>
</evidence>
<feature type="compositionally biased region" description="Basic residues" evidence="12">
    <location>
        <begin position="90"/>
        <end position="103"/>
    </location>
</feature>
<evidence type="ECO:0000256" key="12">
    <source>
        <dbReference type="SAM" id="MobiDB-lite"/>
    </source>
</evidence>
<dbReference type="PROSITE" id="PS00107">
    <property type="entry name" value="PROTEIN_KINASE_ATP"/>
    <property type="match status" value="1"/>
</dbReference>
<dbReference type="InterPro" id="IPR017441">
    <property type="entry name" value="Protein_kinase_ATP_BS"/>
</dbReference>
<dbReference type="InterPro" id="IPR000719">
    <property type="entry name" value="Prot_kinase_dom"/>
</dbReference>
<evidence type="ECO:0000256" key="5">
    <source>
        <dbReference type="ARBA" id="ARBA00022679"/>
    </source>
</evidence>
<dbReference type="GO" id="GO:0035091">
    <property type="term" value="F:phosphatidylinositol binding"/>
    <property type="evidence" value="ECO:0007669"/>
    <property type="project" value="InterPro"/>
</dbReference>
<dbReference type="Gene3D" id="1.10.510.10">
    <property type="entry name" value="Transferase(Phosphotransferase) domain 1"/>
    <property type="match status" value="1"/>
</dbReference>
<dbReference type="FunFam" id="1.10.510.10:FF:000008">
    <property type="entry name" value="Non-specific serine/threonine protein kinase"/>
    <property type="match status" value="1"/>
</dbReference>
<keyword evidence="16" id="KW-1185">Reference proteome</keyword>
<dbReference type="EMBL" id="JATAAI010000001">
    <property type="protein sequence ID" value="KAK1748123.1"/>
    <property type="molecule type" value="Genomic_DNA"/>
</dbReference>
<feature type="region of interest" description="Disordered" evidence="12">
    <location>
        <begin position="1"/>
        <end position="41"/>
    </location>
</feature>
<keyword evidence="3" id="KW-0723">Serine/threonine-protein kinase</keyword>
<keyword evidence="4" id="KW-0597">Phosphoprotein</keyword>
<comment type="catalytic activity">
    <reaction evidence="10">
        <text>L-seryl-[protein] + ATP = O-phospho-L-seryl-[protein] + ADP + H(+)</text>
        <dbReference type="Rhea" id="RHEA:17989"/>
        <dbReference type="Rhea" id="RHEA-COMP:9863"/>
        <dbReference type="Rhea" id="RHEA-COMP:11604"/>
        <dbReference type="ChEBI" id="CHEBI:15378"/>
        <dbReference type="ChEBI" id="CHEBI:29999"/>
        <dbReference type="ChEBI" id="CHEBI:30616"/>
        <dbReference type="ChEBI" id="CHEBI:83421"/>
        <dbReference type="ChEBI" id="CHEBI:456216"/>
        <dbReference type="EC" id="2.7.11.1"/>
    </reaction>
</comment>
<evidence type="ECO:0000256" key="3">
    <source>
        <dbReference type="ARBA" id="ARBA00022527"/>
    </source>
</evidence>
<accession>A0AAD9DJV6</accession>
<evidence type="ECO:0000256" key="7">
    <source>
        <dbReference type="ARBA" id="ARBA00022777"/>
    </source>
</evidence>
<dbReference type="InterPro" id="IPR017892">
    <property type="entry name" value="Pkinase_C"/>
</dbReference>
<keyword evidence="5 15" id="KW-0808">Transferase</keyword>
<name>A0AAD9DJV6_9STRA</name>
<dbReference type="Gene3D" id="3.30.200.20">
    <property type="entry name" value="Phosphorylase Kinase, domain 1"/>
    <property type="match status" value="1"/>
</dbReference>
<keyword evidence="6 11" id="KW-0547">Nucleotide-binding</keyword>
<dbReference type="Proteomes" id="UP001224775">
    <property type="component" value="Unassembled WGS sequence"/>
</dbReference>
<feature type="domain" description="AGC-kinase C-terminal" evidence="14">
    <location>
        <begin position="668"/>
        <end position="741"/>
    </location>
</feature>
<dbReference type="GO" id="GO:0005524">
    <property type="term" value="F:ATP binding"/>
    <property type="evidence" value="ECO:0007669"/>
    <property type="project" value="UniProtKB-UniRule"/>
</dbReference>
<evidence type="ECO:0000313" key="16">
    <source>
        <dbReference type="Proteomes" id="UP001224775"/>
    </source>
</evidence>
<dbReference type="InterPro" id="IPR008271">
    <property type="entry name" value="Ser/Thr_kinase_AS"/>
</dbReference>
<evidence type="ECO:0000259" key="14">
    <source>
        <dbReference type="PROSITE" id="PS51285"/>
    </source>
</evidence>
<feature type="region of interest" description="Disordered" evidence="12">
    <location>
        <begin position="162"/>
        <end position="183"/>
    </location>
</feature>
<feature type="compositionally biased region" description="Low complexity" evidence="12">
    <location>
        <begin position="21"/>
        <end position="38"/>
    </location>
</feature>
<dbReference type="InterPro" id="IPR000961">
    <property type="entry name" value="AGC-kinase_C"/>
</dbReference>
<proteinExistence type="inferred from homology"/>
<dbReference type="PROSITE" id="PS00108">
    <property type="entry name" value="PROTEIN_KINASE_ST"/>
    <property type="match status" value="1"/>
</dbReference>